<dbReference type="GO" id="GO:0008499">
    <property type="term" value="F:N-acetyl-beta-D-glucosaminide beta-(1,3)-galactosyltransferase activity"/>
    <property type="evidence" value="ECO:0007669"/>
    <property type="project" value="TreeGrafter"/>
</dbReference>
<evidence type="ECO:0000313" key="14">
    <source>
        <dbReference type="Ensembl" id="ENSNMLP00000021416.1"/>
    </source>
</evidence>
<dbReference type="Pfam" id="PF01762">
    <property type="entry name" value="Galactosyl_T"/>
    <property type="match status" value="1"/>
</dbReference>
<evidence type="ECO:0000256" key="6">
    <source>
        <dbReference type="ARBA" id="ARBA00022692"/>
    </source>
</evidence>
<dbReference type="AlphaFoldDB" id="A0A8C6TPQ0"/>
<comment type="pathway">
    <text evidence="2">Protein modification; protein glycosylation.</text>
</comment>
<dbReference type="EC" id="2.4.1.-" evidence="13"/>
<dbReference type="GO" id="GO:0000139">
    <property type="term" value="C:Golgi membrane"/>
    <property type="evidence" value="ECO:0007669"/>
    <property type="project" value="UniProtKB-SubCell"/>
</dbReference>
<reference evidence="14" key="1">
    <citation type="submission" date="2025-08" db="UniProtKB">
        <authorList>
            <consortium name="Ensembl"/>
        </authorList>
    </citation>
    <scope>IDENTIFICATION</scope>
</reference>
<keyword evidence="8" id="KW-1133">Transmembrane helix</keyword>
<keyword evidence="7" id="KW-0735">Signal-anchor</keyword>
<comment type="similarity">
    <text evidence="3 13">Belongs to the glycosyltransferase 31 family.</text>
</comment>
<evidence type="ECO:0000256" key="7">
    <source>
        <dbReference type="ARBA" id="ARBA00022968"/>
    </source>
</evidence>
<evidence type="ECO:0000256" key="2">
    <source>
        <dbReference type="ARBA" id="ARBA00004922"/>
    </source>
</evidence>
<evidence type="ECO:0000256" key="11">
    <source>
        <dbReference type="ARBA" id="ARBA00023136"/>
    </source>
</evidence>
<comment type="subcellular location">
    <subcellularLocation>
        <location evidence="1 13">Golgi apparatus membrane</location>
        <topology evidence="1 13">Single-pass type II membrane protein</topology>
    </subcellularLocation>
</comment>
<evidence type="ECO:0000256" key="10">
    <source>
        <dbReference type="ARBA" id="ARBA00023098"/>
    </source>
</evidence>
<keyword evidence="12" id="KW-0325">Glycoprotein</keyword>
<dbReference type="GO" id="GO:0006629">
    <property type="term" value="P:lipid metabolic process"/>
    <property type="evidence" value="ECO:0007669"/>
    <property type="project" value="UniProtKB-KW"/>
</dbReference>
<evidence type="ECO:0000256" key="3">
    <source>
        <dbReference type="ARBA" id="ARBA00008661"/>
    </source>
</evidence>
<dbReference type="Ensembl" id="ENSNMLT00000024011.1">
    <property type="protein sequence ID" value="ENSNMLP00000021416.1"/>
    <property type="gene ID" value="ENSNMLG00000013900.1"/>
</dbReference>
<accession>A0A8C6TPQ0</accession>
<protein>
    <recommendedName>
        <fullName evidence="13">Hexosyltransferase</fullName>
        <ecNumber evidence="13">2.4.1.-</ecNumber>
    </recommendedName>
</protein>
<sequence>MFAVTTVPAALPLHPSSGWGLLRRSADSPLNRLLLNLIGKIATKTAAAEPSPPRPPPPREYQSPGPFFVEYPYKYNMVINEANRCEEEKPYLVLVVPVAPQNKVGRQLIRNSWGEPKVLSDKNVTLFFLLGLGKAVEKELLEESEQYGDIIQGDFVDCYKNLTIKTMVMLEWLDAYCRDATYAMKIDSDMFLNVPKLLEMLQHTPTTNCLTGLVERAAHTRRTCSEWAVPGLAPKAGGGGVPEKKVIYIEDVYLGMCMQRLGLQPTEPPDPGAFPLLGPKFDRCRYSTIIPTAYPENIDKMEMWRSFNTPGPSCENET</sequence>
<keyword evidence="15" id="KW-1185">Reference proteome</keyword>
<dbReference type="PANTHER" id="PTHR11214:SF115">
    <property type="entry name" value="HEXOSYLTRANSFERASE"/>
    <property type="match status" value="1"/>
</dbReference>
<dbReference type="InterPro" id="IPR002659">
    <property type="entry name" value="Glyco_trans_31"/>
</dbReference>
<dbReference type="Proteomes" id="UP000694523">
    <property type="component" value="Unplaced"/>
</dbReference>
<keyword evidence="6" id="KW-0812">Transmembrane</keyword>
<name>A0A8C6TPQ0_9GOBI</name>
<keyword evidence="5" id="KW-0808">Transferase</keyword>
<evidence type="ECO:0000256" key="1">
    <source>
        <dbReference type="ARBA" id="ARBA00004323"/>
    </source>
</evidence>
<keyword evidence="9 13" id="KW-0333">Golgi apparatus</keyword>
<organism evidence="14 15">
    <name type="scientific">Neogobius melanostomus</name>
    <name type="common">round goby</name>
    <dbReference type="NCBI Taxonomy" id="47308"/>
    <lineage>
        <taxon>Eukaryota</taxon>
        <taxon>Metazoa</taxon>
        <taxon>Chordata</taxon>
        <taxon>Craniata</taxon>
        <taxon>Vertebrata</taxon>
        <taxon>Euteleostomi</taxon>
        <taxon>Actinopterygii</taxon>
        <taxon>Neopterygii</taxon>
        <taxon>Teleostei</taxon>
        <taxon>Neoteleostei</taxon>
        <taxon>Acanthomorphata</taxon>
        <taxon>Gobiaria</taxon>
        <taxon>Gobiiformes</taxon>
        <taxon>Gobioidei</taxon>
        <taxon>Gobiidae</taxon>
        <taxon>Benthophilinae</taxon>
        <taxon>Neogobiini</taxon>
        <taxon>Neogobius</taxon>
    </lineage>
</organism>
<keyword evidence="4 13" id="KW-0328">Glycosyltransferase</keyword>
<reference evidence="14" key="2">
    <citation type="submission" date="2025-09" db="UniProtKB">
        <authorList>
            <consortium name="Ensembl"/>
        </authorList>
    </citation>
    <scope>IDENTIFICATION</scope>
</reference>
<keyword evidence="11" id="KW-0472">Membrane</keyword>
<proteinExistence type="inferred from homology"/>
<dbReference type="PANTHER" id="PTHR11214">
    <property type="entry name" value="BETA-1,3-N-ACETYLGLUCOSAMINYLTRANSFERASE"/>
    <property type="match status" value="1"/>
</dbReference>
<evidence type="ECO:0000256" key="9">
    <source>
        <dbReference type="ARBA" id="ARBA00023034"/>
    </source>
</evidence>
<dbReference type="GO" id="GO:0006493">
    <property type="term" value="P:protein O-linked glycosylation"/>
    <property type="evidence" value="ECO:0007669"/>
    <property type="project" value="TreeGrafter"/>
</dbReference>
<evidence type="ECO:0000256" key="13">
    <source>
        <dbReference type="RuleBase" id="RU363063"/>
    </source>
</evidence>
<dbReference type="FunFam" id="3.90.550.50:FF:000001">
    <property type="entry name" value="Hexosyltransferase"/>
    <property type="match status" value="1"/>
</dbReference>
<evidence type="ECO:0000256" key="5">
    <source>
        <dbReference type="ARBA" id="ARBA00022679"/>
    </source>
</evidence>
<evidence type="ECO:0000313" key="15">
    <source>
        <dbReference type="Proteomes" id="UP000694523"/>
    </source>
</evidence>
<dbReference type="Gene3D" id="3.90.550.50">
    <property type="match status" value="1"/>
</dbReference>
<evidence type="ECO:0000256" key="4">
    <source>
        <dbReference type="ARBA" id="ARBA00022676"/>
    </source>
</evidence>
<evidence type="ECO:0000256" key="12">
    <source>
        <dbReference type="ARBA" id="ARBA00023180"/>
    </source>
</evidence>
<evidence type="ECO:0000256" key="8">
    <source>
        <dbReference type="ARBA" id="ARBA00022989"/>
    </source>
</evidence>
<keyword evidence="10" id="KW-0443">Lipid metabolism</keyword>